<dbReference type="EMBL" id="BAABKB010000008">
    <property type="protein sequence ID" value="GAA5009870.1"/>
    <property type="molecule type" value="Genomic_DNA"/>
</dbReference>
<dbReference type="InterPro" id="IPR001932">
    <property type="entry name" value="PPM-type_phosphatase-like_dom"/>
</dbReference>
<accession>A0ABP9IVE8</accession>
<evidence type="ECO:0000259" key="3">
    <source>
        <dbReference type="SMART" id="SM00331"/>
    </source>
</evidence>
<keyword evidence="5" id="KW-1185">Reference proteome</keyword>
<keyword evidence="2" id="KW-0812">Transmembrane</keyword>
<dbReference type="InterPro" id="IPR052016">
    <property type="entry name" value="Bact_Sigma-Reg"/>
</dbReference>
<dbReference type="Gene3D" id="3.60.40.10">
    <property type="entry name" value="PPM-type phosphatase domain"/>
    <property type="match status" value="1"/>
</dbReference>
<dbReference type="PANTHER" id="PTHR43156:SF2">
    <property type="entry name" value="STAGE II SPORULATION PROTEIN E"/>
    <property type="match status" value="1"/>
</dbReference>
<dbReference type="Pfam" id="PF07228">
    <property type="entry name" value="SpoIIE"/>
    <property type="match status" value="1"/>
</dbReference>
<keyword evidence="1" id="KW-0378">Hydrolase</keyword>
<feature type="transmembrane region" description="Helical" evidence="2">
    <location>
        <begin position="75"/>
        <end position="94"/>
    </location>
</feature>
<feature type="domain" description="PPM-type phosphatase" evidence="3">
    <location>
        <begin position="154"/>
        <end position="399"/>
    </location>
</feature>
<evidence type="ECO:0000313" key="4">
    <source>
        <dbReference type="EMBL" id="GAA5009870.1"/>
    </source>
</evidence>
<comment type="caution">
    <text evidence="4">The sequence shown here is derived from an EMBL/GenBank/DDBJ whole genome shotgun (WGS) entry which is preliminary data.</text>
</comment>
<sequence length="417" mass="44995">MIRIKAGAPRRAKPRTHSRVLERAGLGPRGRGDRLRAGLTRAVRRRGPRTGRGHVAYAGTETTVRRDGRHPLRRVLSLGLPTVWGAMAITYKMACPLAQEDGLGARIVTSAVFFAVGTGLILHVRGALLRELRQIRKVAGATQNVLLRPLPSCIDGLNVAAAQLSADRGANVGGDLYEVIATEHGVRIVMGDVRGHGIGAIGTVAAVLGSFREAVHDEPELGSVLERLERALARYLRERARAEHPSAGTDPDSPVAEEFVTVLLLEIRRDGDVYALNCGHPWPYLLRSHTERAGARGVVERLSTSEPLPPLGPFPLPAELPAEHCGRLLPGEGLFLYTDGVEDARDGHGRFFPLQAVLADMVRVQPASPRSVLRGVLTRVLRHAGGTPADDVALLVLRNDRRRVPVQQGASVAQQVT</sequence>
<proteinExistence type="predicted"/>
<dbReference type="SUPFAM" id="SSF81606">
    <property type="entry name" value="PP2C-like"/>
    <property type="match status" value="1"/>
</dbReference>
<evidence type="ECO:0000256" key="1">
    <source>
        <dbReference type="ARBA" id="ARBA00022801"/>
    </source>
</evidence>
<dbReference type="PANTHER" id="PTHR43156">
    <property type="entry name" value="STAGE II SPORULATION PROTEIN E-RELATED"/>
    <property type="match status" value="1"/>
</dbReference>
<dbReference type="Proteomes" id="UP001501759">
    <property type="component" value="Unassembled WGS sequence"/>
</dbReference>
<reference evidence="5" key="1">
    <citation type="journal article" date="2019" name="Int. J. Syst. Evol. Microbiol.">
        <title>The Global Catalogue of Microorganisms (GCM) 10K type strain sequencing project: providing services to taxonomists for standard genome sequencing and annotation.</title>
        <authorList>
            <consortium name="The Broad Institute Genomics Platform"/>
            <consortium name="The Broad Institute Genome Sequencing Center for Infectious Disease"/>
            <person name="Wu L."/>
            <person name="Ma J."/>
        </authorList>
    </citation>
    <scope>NUCLEOTIDE SEQUENCE [LARGE SCALE GENOMIC DNA]</scope>
    <source>
        <strain evidence="5">JCM 18409</strain>
    </source>
</reference>
<feature type="transmembrane region" description="Helical" evidence="2">
    <location>
        <begin position="106"/>
        <end position="128"/>
    </location>
</feature>
<dbReference type="SMART" id="SM00331">
    <property type="entry name" value="PP2C_SIG"/>
    <property type="match status" value="1"/>
</dbReference>
<organism evidence="4 5">
    <name type="scientific">Streptomyces siamensis</name>
    <dbReference type="NCBI Taxonomy" id="1274986"/>
    <lineage>
        <taxon>Bacteria</taxon>
        <taxon>Bacillati</taxon>
        <taxon>Actinomycetota</taxon>
        <taxon>Actinomycetes</taxon>
        <taxon>Kitasatosporales</taxon>
        <taxon>Streptomycetaceae</taxon>
        <taxon>Streptomyces</taxon>
    </lineage>
</organism>
<gene>
    <name evidence="4" type="ORF">GCM10023335_29620</name>
</gene>
<keyword evidence="2" id="KW-1133">Transmembrane helix</keyword>
<name>A0ABP9IVE8_9ACTN</name>
<protein>
    <submittedName>
        <fullName evidence="4">PP2C family protein-serine/threonine phosphatase</fullName>
    </submittedName>
</protein>
<evidence type="ECO:0000256" key="2">
    <source>
        <dbReference type="SAM" id="Phobius"/>
    </source>
</evidence>
<keyword evidence="2" id="KW-0472">Membrane</keyword>
<dbReference type="InterPro" id="IPR036457">
    <property type="entry name" value="PPM-type-like_dom_sf"/>
</dbReference>
<evidence type="ECO:0000313" key="5">
    <source>
        <dbReference type="Proteomes" id="UP001501759"/>
    </source>
</evidence>